<dbReference type="RefSeq" id="WP_018594264.1">
    <property type="nucleotide sequence ID" value="NZ_AP031416.1"/>
</dbReference>
<dbReference type="InterPro" id="IPR013785">
    <property type="entry name" value="Aldolase_TIM"/>
</dbReference>
<dbReference type="GO" id="GO:0016832">
    <property type="term" value="F:aldehyde-lyase activity"/>
    <property type="evidence" value="ECO:0007669"/>
    <property type="project" value="InterPro"/>
</dbReference>
<sequence>MLANLNDVLLPARQNGYGVGLFNTVNLELARGVLQAAEELSSPVIIGTAEILLPYGPLDDLAPLIVSMADRASVPVVVHYDHGLTFEKCMEALKLGFTSVMYDCSTDSYEENVRKVRELTRIAHCFGATVEAELGHVGDNGEAAGDKGMETPEAYYTDPVQAKEFIEKTHADALAIAVGTAHGAYKFKPKLDYERIRTIAGMVDVPLVLHGGSGLSEEDFKKSIACGISKVNIFTDINTAAAKAAEQALKEGKICMTDIIPYQVEAAAEAAKAKMRIFGSVSRSRVFGIR</sequence>
<dbReference type="CDD" id="cd00947">
    <property type="entry name" value="TBP_aldolase_IIB"/>
    <property type="match status" value="1"/>
</dbReference>
<dbReference type="GO" id="GO:0008270">
    <property type="term" value="F:zinc ion binding"/>
    <property type="evidence" value="ECO:0007669"/>
    <property type="project" value="InterPro"/>
</dbReference>
<gene>
    <name evidence="4" type="ORF">E5259_22380</name>
</gene>
<dbReference type="PIRSF" id="PIRSF001359">
    <property type="entry name" value="F_bP_aldolase_II"/>
    <property type="match status" value="1"/>
</dbReference>
<protein>
    <submittedName>
        <fullName evidence="4">Class II fructose-bisphosphate aldolase</fullName>
    </submittedName>
</protein>
<feature type="binding site" evidence="2">
    <location>
        <begin position="211"/>
        <end position="213"/>
    </location>
    <ligand>
        <name>dihydroxyacetone phosphate</name>
        <dbReference type="ChEBI" id="CHEBI:57642"/>
    </ligand>
</feature>
<dbReference type="GeneID" id="75054472"/>
<dbReference type="SUPFAM" id="SSF51569">
    <property type="entry name" value="Aldolase"/>
    <property type="match status" value="1"/>
</dbReference>
<dbReference type="GO" id="GO:0005975">
    <property type="term" value="P:carbohydrate metabolic process"/>
    <property type="evidence" value="ECO:0007669"/>
    <property type="project" value="InterPro"/>
</dbReference>
<feature type="binding site" evidence="3">
    <location>
        <position position="82"/>
    </location>
    <ligand>
        <name>Zn(2+)</name>
        <dbReference type="ChEBI" id="CHEBI:29105"/>
        <label>1</label>
        <note>catalytic</note>
    </ligand>
</feature>
<dbReference type="Proteomes" id="UP000515789">
    <property type="component" value="Chromosome"/>
</dbReference>
<feature type="binding site" evidence="2">
    <location>
        <position position="183"/>
    </location>
    <ligand>
        <name>dihydroxyacetone phosphate</name>
        <dbReference type="ChEBI" id="CHEBI:57642"/>
    </ligand>
</feature>
<evidence type="ECO:0000256" key="3">
    <source>
        <dbReference type="PIRSR" id="PIRSR001359-3"/>
    </source>
</evidence>
<feature type="binding site" evidence="3">
    <location>
        <position position="103"/>
    </location>
    <ligand>
        <name>Zn(2+)</name>
        <dbReference type="ChEBI" id="CHEBI:29105"/>
        <label>2</label>
    </ligand>
</feature>
<dbReference type="AlphaFoldDB" id="A0A7G5MZR8"/>
<accession>A0A7G5MZR8</accession>
<feature type="binding site" evidence="3">
    <location>
        <position position="182"/>
    </location>
    <ligand>
        <name>Zn(2+)</name>
        <dbReference type="ChEBI" id="CHEBI:29105"/>
        <label>1</label>
        <note>catalytic</note>
    </ligand>
</feature>
<evidence type="ECO:0000313" key="4">
    <source>
        <dbReference type="EMBL" id="QMW80111.1"/>
    </source>
</evidence>
<evidence type="ECO:0000313" key="5">
    <source>
        <dbReference type="Proteomes" id="UP000515789"/>
    </source>
</evidence>
<keyword evidence="3" id="KW-0862">Zinc</keyword>
<comment type="cofactor">
    <cofactor evidence="3">
        <name>Zn(2+)</name>
        <dbReference type="ChEBI" id="CHEBI:29105"/>
    </cofactor>
    <text evidence="3">Binds 2 Zn(2+) ions per subunit. One is catalytic and the other provides a structural contribution.</text>
</comment>
<feature type="binding site" evidence="2">
    <location>
        <begin position="232"/>
        <end position="235"/>
    </location>
    <ligand>
        <name>dihydroxyacetone phosphate</name>
        <dbReference type="ChEBI" id="CHEBI:57642"/>
    </ligand>
</feature>
<dbReference type="PANTHER" id="PTHR30304">
    <property type="entry name" value="D-TAGATOSE-1,6-BISPHOSPHATE ALDOLASE"/>
    <property type="match status" value="1"/>
</dbReference>
<feature type="binding site" evidence="3">
    <location>
        <position position="210"/>
    </location>
    <ligand>
        <name>Zn(2+)</name>
        <dbReference type="ChEBI" id="CHEBI:29105"/>
        <label>1</label>
        <note>catalytic</note>
    </ligand>
</feature>
<dbReference type="Pfam" id="PF01116">
    <property type="entry name" value="F_bP_aldolase"/>
    <property type="match status" value="1"/>
</dbReference>
<dbReference type="Gene3D" id="3.20.20.70">
    <property type="entry name" value="Aldolase class I"/>
    <property type="match status" value="1"/>
</dbReference>
<evidence type="ECO:0000256" key="1">
    <source>
        <dbReference type="PIRSR" id="PIRSR001359-1"/>
    </source>
</evidence>
<keyword evidence="3" id="KW-0479">Metal-binding</keyword>
<dbReference type="EMBL" id="CP039126">
    <property type="protein sequence ID" value="QMW80111.1"/>
    <property type="molecule type" value="Genomic_DNA"/>
</dbReference>
<dbReference type="NCBIfam" id="TIGR00167">
    <property type="entry name" value="cbbA"/>
    <property type="match status" value="1"/>
</dbReference>
<name>A0A7G5MZR8_9FIRM</name>
<organism evidence="4 5">
    <name type="scientific">Blautia producta</name>
    <dbReference type="NCBI Taxonomy" id="33035"/>
    <lineage>
        <taxon>Bacteria</taxon>
        <taxon>Bacillati</taxon>
        <taxon>Bacillota</taxon>
        <taxon>Clostridia</taxon>
        <taxon>Lachnospirales</taxon>
        <taxon>Lachnospiraceae</taxon>
        <taxon>Blautia</taxon>
    </lineage>
</organism>
<feature type="binding site" evidence="3">
    <location>
        <position position="133"/>
    </location>
    <ligand>
        <name>Zn(2+)</name>
        <dbReference type="ChEBI" id="CHEBI:29105"/>
        <label>2</label>
    </ligand>
</feature>
<dbReference type="InterPro" id="IPR000771">
    <property type="entry name" value="FBA_II"/>
</dbReference>
<reference evidence="4 5" key="1">
    <citation type="submission" date="2019-04" db="EMBL/GenBank/DDBJ databases">
        <authorList>
            <person name="Schori C."/>
            <person name="Ahrens C."/>
        </authorList>
    </citation>
    <scope>NUCLEOTIDE SEQUENCE [LARGE SCALE GENOMIC DNA]</scope>
    <source>
        <strain evidence="4 5">DSM 2950</strain>
    </source>
</reference>
<dbReference type="PANTHER" id="PTHR30304:SF0">
    <property type="entry name" value="D-TAGATOSE-1,6-BISPHOSPHATE ALDOLASE SUBUNIT GATY-RELATED"/>
    <property type="match status" value="1"/>
</dbReference>
<evidence type="ECO:0000256" key="2">
    <source>
        <dbReference type="PIRSR" id="PIRSR001359-2"/>
    </source>
</evidence>
<feature type="active site" description="Proton donor" evidence="1">
    <location>
        <position position="81"/>
    </location>
</feature>
<proteinExistence type="predicted"/>
<dbReference type="InterPro" id="IPR050246">
    <property type="entry name" value="Class_II_FBP_aldolase"/>
</dbReference>